<accession>X1B3F2</accession>
<comment type="caution">
    <text evidence="1">The sequence shown here is derived from an EMBL/GenBank/DDBJ whole genome shotgun (WGS) entry which is preliminary data.</text>
</comment>
<dbReference type="EMBL" id="BART01013292">
    <property type="protein sequence ID" value="GAG75857.1"/>
    <property type="molecule type" value="Genomic_DNA"/>
</dbReference>
<dbReference type="AlphaFoldDB" id="X1B3F2"/>
<gene>
    <name evidence="1" type="ORF">S01H4_27266</name>
</gene>
<proteinExistence type="predicted"/>
<name>X1B3F2_9ZZZZ</name>
<reference evidence="1" key="1">
    <citation type="journal article" date="2014" name="Front. Microbiol.">
        <title>High frequency of phylogenetically diverse reductive dehalogenase-homologous genes in deep subseafloor sedimentary metagenomes.</title>
        <authorList>
            <person name="Kawai M."/>
            <person name="Futagami T."/>
            <person name="Toyoda A."/>
            <person name="Takaki Y."/>
            <person name="Nishi S."/>
            <person name="Hori S."/>
            <person name="Arai W."/>
            <person name="Tsubouchi T."/>
            <person name="Morono Y."/>
            <person name="Uchiyama I."/>
            <person name="Ito T."/>
            <person name="Fujiyama A."/>
            <person name="Inagaki F."/>
            <person name="Takami H."/>
        </authorList>
    </citation>
    <scope>NUCLEOTIDE SEQUENCE</scope>
    <source>
        <strain evidence="1">Expedition CK06-06</strain>
    </source>
</reference>
<protein>
    <submittedName>
        <fullName evidence="1">Uncharacterized protein</fullName>
    </submittedName>
</protein>
<sequence length="90" mass="10446">MELEKFCECVEEKLLEKAKTQRYSPEKMAALQDTAEVRKPHFISLSGHTMNLKIPLTEDLAELYAELSARIFSIGYLQRHYAAKKDLTER</sequence>
<organism evidence="1">
    <name type="scientific">marine sediment metagenome</name>
    <dbReference type="NCBI Taxonomy" id="412755"/>
    <lineage>
        <taxon>unclassified sequences</taxon>
        <taxon>metagenomes</taxon>
        <taxon>ecological metagenomes</taxon>
    </lineage>
</organism>
<evidence type="ECO:0000313" key="1">
    <source>
        <dbReference type="EMBL" id="GAG75857.1"/>
    </source>
</evidence>